<dbReference type="EMBL" id="JACHOB010000001">
    <property type="protein sequence ID" value="MBB4657608.1"/>
    <property type="molecule type" value="Genomic_DNA"/>
</dbReference>
<proteinExistence type="predicted"/>
<comment type="subcellular location">
    <subcellularLocation>
        <location evidence="1">Cell membrane</location>
    </subcellularLocation>
</comment>
<dbReference type="GO" id="GO:0044781">
    <property type="term" value="P:bacterial-type flagellum organization"/>
    <property type="evidence" value="ECO:0007669"/>
    <property type="project" value="InterPro"/>
</dbReference>
<keyword evidence="5 6" id="KW-0472">Membrane</keyword>
<keyword evidence="8" id="KW-1185">Reference proteome</keyword>
<evidence type="ECO:0000256" key="6">
    <source>
        <dbReference type="SAM" id="Phobius"/>
    </source>
</evidence>
<dbReference type="RefSeq" id="WP_183814840.1">
    <property type="nucleotide sequence ID" value="NZ_JACHOB010000001.1"/>
</dbReference>
<keyword evidence="2" id="KW-1003">Cell membrane</keyword>
<evidence type="ECO:0000256" key="1">
    <source>
        <dbReference type="ARBA" id="ARBA00004236"/>
    </source>
</evidence>
<evidence type="ECO:0000256" key="5">
    <source>
        <dbReference type="ARBA" id="ARBA00023136"/>
    </source>
</evidence>
<sequence length="127" mass="13047">MGAGDLIALASVLGAVALIAGLAFLFLRLVAKVPGSPAAGGTPIRVLRSVAVGQRERVTLVTYRGEVFMLGVSAGGVSLLARMEEAPELEVAAPATPWLADQFKLAMRRAQKAEREETASSSGSGGL</sequence>
<evidence type="ECO:0000256" key="3">
    <source>
        <dbReference type="ARBA" id="ARBA00022692"/>
    </source>
</evidence>
<accession>A0A840I0A7</accession>
<protein>
    <submittedName>
        <fullName evidence="7">Flagellar biogenesis protein FliO</fullName>
    </submittedName>
</protein>
<keyword evidence="7" id="KW-0966">Cell projection</keyword>
<name>A0A840I0A7_9PROT</name>
<keyword evidence="4 6" id="KW-1133">Transmembrane helix</keyword>
<evidence type="ECO:0000256" key="4">
    <source>
        <dbReference type="ARBA" id="ARBA00022989"/>
    </source>
</evidence>
<evidence type="ECO:0000256" key="2">
    <source>
        <dbReference type="ARBA" id="ARBA00022475"/>
    </source>
</evidence>
<reference evidence="7 8" key="1">
    <citation type="submission" date="2020-08" db="EMBL/GenBank/DDBJ databases">
        <title>Genomic Encyclopedia of Type Strains, Phase IV (KMG-IV): sequencing the most valuable type-strain genomes for metagenomic binning, comparative biology and taxonomic classification.</title>
        <authorList>
            <person name="Goeker M."/>
        </authorList>
    </citation>
    <scope>NUCLEOTIDE SEQUENCE [LARGE SCALE GENOMIC DNA]</scope>
    <source>
        <strain evidence="7 8">DSM 102850</strain>
    </source>
</reference>
<feature type="transmembrane region" description="Helical" evidence="6">
    <location>
        <begin position="6"/>
        <end position="27"/>
    </location>
</feature>
<keyword evidence="3 6" id="KW-0812">Transmembrane</keyword>
<keyword evidence="7" id="KW-0282">Flagellum</keyword>
<gene>
    <name evidence="7" type="ORF">GGQ59_000108</name>
</gene>
<dbReference type="Proteomes" id="UP000563524">
    <property type="component" value="Unassembled WGS sequence"/>
</dbReference>
<keyword evidence="7" id="KW-0969">Cilium</keyword>
<dbReference type="AlphaFoldDB" id="A0A840I0A7"/>
<comment type="caution">
    <text evidence="7">The sequence shown here is derived from an EMBL/GenBank/DDBJ whole genome shotgun (WGS) entry which is preliminary data.</text>
</comment>
<dbReference type="GO" id="GO:0016020">
    <property type="term" value="C:membrane"/>
    <property type="evidence" value="ECO:0007669"/>
    <property type="project" value="InterPro"/>
</dbReference>
<dbReference type="InterPro" id="IPR022781">
    <property type="entry name" value="Flagellar_biosynth_FliO"/>
</dbReference>
<organism evidence="7 8">
    <name type="scientific">Parvularcula dongshanensis</name>
    <dbReference type="NCBI Taxonomy" id="1173995"/>
    <lineage>
        <taxon>Bacteria</taxon>
        <taxon>Pseudomonadati</taxon>
        <taxon>Pseudomonadota</taxon>
        <taxon>Alphaproteobacteria</taxon>
        <taxon>Parvularculales</taxon>
        <taxon>Parvularculaceae</taxon>
        <taxon>Parvularcula</taxon>
    </lineage>
</organism>
<evidence type="ECO:0000313" key="7">
    <source>
        <dbReference type="EMBL" id="MBB4657608.1"/>
    </source>
</evidence>
<evidence type="ECO:0000313" key="8">
    <source>
        <dbReference type="Proteomes" id="UP000563524"/>
    </source>
</evidence>
<dbReference type="Pfam" id="PF04347">
    <property type="entry name" value="FliO"/>
    <property type="match status" value="1"/>
</dbReference>